<feature type="region of interest" description="Disordered" evidence="2">
    <location>
        <begin position="76"/>
        <end position="146"/>
    </location>
</feature>
<evidence type="ECO:0000256" key="1">
    <source>
        <dbReference type="PROSITE-ProRule" id="PRU00175"/>
    </source>
</evidence>
<dbReference type="SUPFAM" id="SSF57850">
    <property type="entry name" value="RING/U-box"/>
    <property type="match status" value="1"/>
</dbReference>
<name>A0ABP1B3E8_9BRYO</name>
<dbReference type="PROSITE" id="PS50089">
    <property type="entry name" value="ZF_RING_2"/>
    <property type="match status" value="1"/>
</dbReference>
<evidence type="ECO:0000313" key="5">
    <source>
        <dbReference type="Proteomes" id="UP001497522"/>
    </source>
</evidence>
<feature type="region of interest" description="Disordered" evidence="2">
    <location>
        <begin position="284"/>
        <end position="308"/>
    </location>
</feature>
<feature type="compositionally biased region" description="Polar residues" evidence="2">
    <location>
        <begin position="81"/>
        <end position="96"/>
    </location>
</feature>
<dbReference type="PANTHER" id="PTHR47531">
    <property type="entry name" value="RING/U-BOX SUPERFAMILY PROTEIN"/>
    <property type="match status" value="1"/>
</dbReference>
<dbReference type="PANTHER" id="PTHR47531:SF2">
    <property type="entry name" value="RING_U-BOX SUPERFAMILY PROTEIN"/>
    <property type="match status" value="1"/>
</dbReference>
<feature type="compositionally biased region" description="Polar residues" evidence="2">
    <location>
        <begin position="284"/>
        <end position="304"/>
    </location>
</feature>
<sequence length="543" mass="59353">MGSGSSRSASDQRAALRRERDAATTTVVMVAAAHSVDRRPSFRRNPERLSVEEIMRPGRRDHLNWCSFGSHGEVNPWEAEGSTSRELGSSEPQPSVNLAVGGSGNNSQSAPSRHVHWDRPSLPSGGEGNIHHLESEASSSSSQPGVLRGQGVYLQRARMNSSSGIHDEEAGGSRQPLHDERLHYTCETTQQRHRVNEMQERLRSYAGLPSSVDLDRGSFMLSDSSDSYHRMELVSGSANQGLFSSASDDRDADSTSAWPAPSLLQSWGQSNVWEGSFLRGQSSAGPVSVRSSTSVGQNSGLSASETRRSSGRRLWDALSRGTFHRRTSPQTMAALADLEESSIVSGDVEQIVDAEALHGSRSLDLEERRRRVRSQVWALRRLSNGLDGTSFHSRLCAGSHNGHHCSCEAHNIGDDLDTRAISRIIMLAEALFEVLDEIHRQSVALSRSATVSLASQPAPLNVVNAIPLHAHCKPFHDSDEEAQCYICLVEYEEGDAIRTLPCKHEYHKDCVDKWLTEVHGVCPLCRGNVCEPKAVETGVETAV</sequence>
<feature type="domain" description="RING-type" evidence="3">
    <location>
        <begin position="484"/>
        <end position="526"/>
    </location>
</feature>
<dbReference type="Pfam" id="PF13639">
    <property type="entry name" value="zf-RING_2"/>
    <property type="match status" value="1"/>
</dbReference>
<evidence type="ECO:0000313" key="4">
    <source>
        <dbReference type="EMBL" id="CAK9869602.1"/>
    </source>
</evidence>
<feature type="compositionally biased region" description="Polar residues" evidence="2">
    <location>
        <begin position="1"/>
        <end position="11"/>
    </location>
</feature>
<keyword evidence="1" id="KW-0479">Metal-binding</keyword>
<keyword evidence="1" id="KW-0862">Zinc</keyword>
<evidence type="ECO:0000256" key="2">
    <source>
        <dbReference type="SAM" id="MobiDB-lite"/>
    </source>
</evidence>
<feature type="region of interest" description="Disordered" evidence="2">
    <location>
        <begin position="1"/>
        <end position="24"/>
    </location>
</feature>
<keyword evidence="1" id="KW-0863">Zinc-finger</keyword>
<dbReference type="Proteomes" id="UP001497522">
    <property type="component" value="Chromosome 19"/>
</dbReference>
<dbReference type="EMBL" id="OZ023720">
    <property type="protein sequence ID" value="CAK9869602.1"/>
    <property type="molecule type" value="Genomic_DNA"/>
</dbReference>
<proteinExistence type="predicted"/>
<dbReference type="Gene3D" id="3.30.40.10">
    <property type="entry name" value="Zinc/RING finger domain, C3HC4 (zinc finger)"/>
    <property type="match status" value="1"/>
</dbReference>
<evidence type="ECO:0000259" key="3">
    <source>
        <dbReference type="PROSITE" id="PS50089"/>
    </source>
</evidence>
<dbReference type="CDD" id="cd16454">
    <property type="entry name" value="RING-H2_PA-TM-RING"/>
    <property type="match status" value="1"/>
</dbReference>
<dbReference type="SMART" id="SM00184">
    <property type="entry name" value="RING"/>
    <property type="match status" value="1"/>
</dbReference>
<dbReference type="InterPro" id="IPR013083">
    <property type="entry name" value="Znf_RING/FYVE/PHD"/>
</dbReference>
<organism evidence="4 5">
    <name type="scientific">Sphagnum jensenii</name>
    <dbReference type="NCBI Taxonomy" id="128206"/>
    <lineage>
        <taxon>Eukaryota</taxon>
        <taxon>Viridiplantae</taxon>
        <taxon>Streptophyta</taxon>
        <taxon>Embryophyta</taxon>
        <taxon>Bryophyta</taxon>
        <taxon>Sphagnophytina</taxon>
        <taxon>Sphagnopsida</taxon>
        <taxon>Sphagnales</taxon>
        <taxon>Sphagnaceae</taxon>
        <taxon>Sphagnum</taxon>
    </lineage>
</organism>
<gene>
    <name evidence="4" type="ORF">CSSPJE1EN2_LOCUS12360</name>
</gene>
<dbReference type="InterPro" id="IPR001841">
    <property type="entry name" value="Znf_RING"/>
</dbReference>
<accession>A0ABP1B3E8</accession>
<reference evidence="4" key="1">
    <citation type="submission" date="2024-03" db="EMBL/GenBank/DDBJ databases">
        <authorList>
            <consortium name="ELIXIR-Norway"/>
            <consortium name="Elixir Norway"/>
        </authorList>
    </citation>
    <scope>NUCLEOTIDE SEQUENCE</scope>
</reference>
<protein>
    <recommendedName>
        <fullName evidence="3">RING-type domain-containing protein</fullName>
    </recommendedName>
</protein>
<keyword evidence="5" id="KW-1185">Reference proteome</keyword>